<keyword evidence="3" id="KW-0479">Metal-binding</keyword>
<gene>
    <name evidence="8" type="ORF">CUN85_11785</name>
</gene>
<dbReference type="OrthoDB" id="42878at2157"/>
<reference evidence="8 9" key="1">
    <citation type="submission" date="2017-11" db="EMBL/GenBank/DDBJ databases">
        <title>Isolation and Characterization of Methanogenic Archaea from Saline Meromictic Lake at Siberia.</title>
        <authorList>
            <person name="Shen Y."/>
            <person name="Huang H.-H."/>
            <person name="Lai M.-C."/>
            <person name="Chen S.-C."/>
        </authorList>
    </citation>
    <scope>NUCLEOTIDE SEQUENCE [LARGE SCALE GENOMIC DNA]</scope>
    <source>
        <strain evidence="8 9">SY-01</strain>
    </source>
</reference>
<keyword evidence="9" id="KW-1185">Reference proteome</keyword>
<dbReference type="Gene3D" id="1.10.1060.10">
    <property type="entry name" value="Alpha-helical ferredoxin"/>
    <property type="match status" value="1"/>
</dbReference>
<keyword evidence="4" id="KW-0560">Oxidoreductase</keyword>
<dbReference type="PANTHER" id="PTHR43255:SF1">
    <property type="entry name" value="IRON-SULFUR-BINDING OXIDOREDUCTASE FADF-RELATED"/>
    <property type="match status" value="1"/>
</dbReference>
<dbReference type="PANTHER" id="PTHR43255">
    <property type="entry name" value="IRON-SULFUR-BINDING OXIDOREDUCTASE FADF-RELATED-RELATED"/>
    <property type="match status" value="1"/>
</dbReference>
<dbReference type="InterPro" id="IPR004017">
    <property type="entry name" value="Cys_rich_dom"/>
</dbReference>
<evidence type="ECO:0000256" key="3">
    <source>
        <dbReference type="ARBA" id="ARBA00022723"/>
    </source>
</evidence>
<dbReference type="EMBL" id="PGGK01000018">
    <property type="protein sequence ID" value="TGC07222.1"/>
    <property type="molecule type" value="Genomic_DNA"/>
</dbReference>
<dbReference type="AlphaFoldDB" id="A0A4E0PSQ9"/>
<feature type="domain" description="4Fe-4S ferredoxin-type" evidence="7">
    <location>
        <begin position="3"/>
        <end position="33"/>
    </location>
</feature>
<keyword evidence="6" id="KW-0411">Iron-sulfur</keyword>
<dbReference type="PROSITE" id="PS00198">
    <property type="entry name" value="4FE4S_FER_1"/>
    <property type="match status" value="1"/>
</dbReference>
<dbReference type="Pfam" id="PF02754">
    <property type="entry name" value="CCG"/>
    <property type="match status" value="2"/>
</dbReference>
<evidence type="ECO:0000256" key="4">
    <source>
        <dbReference type="ARBA" id="ARBA00023002"/>
    </source>
</evidence>
<evidence type="ECO:0000256" key="6">
    <source>
        <dbReference type="ARBA" id="ARBA00023014"/>
    </source>
</evidence>
<dbReference type="InterPro" id="IPR017896">
    <property type="entry name" value="4Fe4S_Fe-S-bd"/>
</dbReference>
<dbReference type="GO" id="GO:0046872">
    <property type="term" value="F:metal ion binding"/>
    <property type="evidence" value="ECO:0007669"/>
    <property type="project" value="UniProtKB-KW"/>
</dbReference>
<sequence>MDGTDMRSILKCVRCGTCRSVCPVFDVVGWESSSARGRMLVAHGISMGLEADKDVLDCLNMCTTCGLCEQLCPSGAAPPKVIEDTRHQLVLHGKMTDSQKELADRAKELGNPLGEKKERMSWLGDSAKDVREKADYVFFAGCLGSYRYPELTKRTFDILKKFGVTVLQDEVCCGSPLLRTGSDPLELTSKNLEQIKKTGAHTVITGCAGCYTALKNDYPGGLNVIHVTEFLADRLAEMDLKKLDLKVTYHDPCHLGRCNGVFDAPREIIRTVSDLKEMRSSREKARCCGAGGGVLKGYPELSLELSKRRLEEMPEGVDYLVTACPLCRTNLKRGEPKVEVLDIIDLLEMAMEQ</sequence>
<name>A0A4E0PSQ9_9EURY</name>
<evidence type="ECO:0000259" key="7">
    <source>
        <dbReference type="PROSITE" id="PS51379"/>
    </source>
</evidence>
<keyword evidence="5" id="KW-0408">Iron</keyword>
<feature type="domain" description="4Fe-4S ferredoxin-type" evidence="7">
    <location>
        <begin position="52"/>
        <end position="82"/>
    </location>
</feature>
<evidence type="ECO:0000313" key="9">
    <source>
        <dbReference type="Proteomes" id="UP000297295"/>
    </source>
</evidence>
<dbReference type="GO" id="GO:0016491">
    <property type="term" value="F:oxidoreductase activity"/>
    <property type="evidence" value="ECO:0007669"/>
    <property type="project" value="UniProtKB-KW"/>
</dbReference>
<comment type="caution">
    <text evidence="8">The sequence shown here is derived from an EMBL/GenBank/DDBJ whole genome shotgun (WGS) entry which is preliminary data.</text>
</comment>
<proteinExistence type="inferred from homology"/>
<evidence type="ECO:0000256" key="2">
    <source>
        <dbReference type="ARBA" id="ARBA00022485"/>
    </source>
</evidence>
<dbReference type="GO" id="GO:0005886">
    <property type="term" value="C:plasma membrane"/>
    <property type="evidence" value="ECO:0007669"/>
    <property type="project" value="TreeGrafter"/>
</dbReference>
<dbReference type="InterPro" id="IPR009051">
    <property type="entry name" value="Helical_ferredxn"/>
</dbReference>
<dbReference type="Pfam" id="PF13183">
    <property type="entry name" value="Fer4_8"/>
    <property type="match status" value="1"/>
</dbReference>
<evidence type="ECO:0000256" key="1">
    <source>
        <dbReference type="ARBA" id="ARBA00007097"/>
    </source>
</evidence>
<organism evidence="8 9">
    <name type="scientific">Methanolobus halotolerans</name>
    <dbReference type="NCBI Taxonomy" id="2052935"/>
    <lineage>
        <taxon>Archaea</taxon>
        <taxon>Methanobacteriati</taxon>
        <taxon>Methanobacteriota</taxon>
        <taxon>Stenosarchaea group</taxon>
        <taxon>Methanomicrobia</taxon>
        <taxon>Methanosarcinales</taxon>
        <taxon>Methanosarcinaceae</taxon>
        <taxon>Methanolobus</taxon>
    </lineage>
</organism>
<dbReference type="GO" id="GO:0051539">
    <property type="term" value="F:4 iron, 4 sulfur cluster binding"/>
    <property type="evidence" value="ECO:0007669"/>
    <property type="project" value="UniProtKB-KW"/>
</dbReference>
<dbReference type="SUPFAM" id="SSF46548">
    <property type="entry name" value="alpha-helical ferredoxin"/>
    <property type="match status" value="1"/>
</dbReference>
<dbReference type="RefSeq" id="WP_135390501.1">
    <property type="nucleotide sequence ID" value="NZ_PGGK01000018.1"/>
</dbReference>
<protein>
    <submittedName>
        <fullName evidence="8">(Fe-S)-binding protein</fullName>
    </submittedName>
</protein>
<keyword evidence="2" id="KW-0004">4Fe-4S</keyword>
<comment type="similarity">
    <text evidence="1">Belongs to the HdrC family.</text>
</comment>
<dbReference type="PROSITE" id="PS51379">
    <property type="entry name" value="4FE4S_FER_2"/>
    <property type="match status" value="2"/>
</dbReference>
<evidence type="ECO:0000313" key="8">
    <source>
        <dbReference type="EMBL" id="TGC07222.1"/>
    </source>
</evidence>
<dbReference type="Proteomes" id="UP000297295">
    <property type="component" value="Unassembled WGS sequence"/>
</dbReference>
<evidence type="ECO:0000256" key="5">
    <source>
        <dbReference type="ARBA" id="ARBA00023004"/>
    </source>
</evidence>
<dbReference type="InterPro" id="IPR017900">
    <property type="entry name" value="4Fe4S_Fe_S_CS"/>
</dbReference>
<dbReference type="InterPro" id="IPR051460">
    <property type="entry name" value="HdrC_iron-sulfur_subunit"/>
</dbReference>
<accession>A0A4E0PSQ9</accession>